<dbReference type="Proteomes" id="UP000188268">
    <property type="component" value="Unassembled WGS sequence"/>
</dbReference>
<organism evidence="2 4">
    <name type="scientific">Corchorus capsularis</name>
    <name type="common">Jute</name>
    <dbReference type="NCBI Taxonomy" id="210143"/>
    <lineage>
        <taxon>Eukaryota</taxon>
        <taxon>Viridiplantae</taxon>
        <taxon>Streptophyta</taxon>
        <taxon>Embryophyta</taxon>
        <taxon>Tracheophyta</taxon>
        <taxon>Spermatophyta</taxon>
        <taxon>Magnoliopsida</taxon>
        <taxon>eudicotyledons</taxon>
        <taxon>Gunneridae</taxon>
        <taxon>Pentapetalae</taxon>
        <taxon>rosids</taxon>
        <taxon>malvids</taxon>
        <taxon>Malvales</taxon>
        <taxon>Malvaceae</taxon>
        <taxon>Grewioideae</taxon>
        <taxon>Apeibeae</taxon>
        <taxon>Corchorus</taxon>
    </lineage>
</organism>
<evidence type="ECO:0000313" key="4">
    <source>
        <dbReference type="Proteomes" id="UP000188268"/>
    </source>
</evidence>
<dbReference type="AlphaFoldDB" id="A0A1R3KT15"/>
<name>A0A1R3KT15_COCAP</name>
<evidence type="ECO:0000313" key="2">
    <source>
        <dbReference type="EMBL" id="OMP10178.1"/>
    </source>
</evidence>
<evidence type="ECO:0000313" key="3">
    <source>
        <dbReference type="EMBL" id="OMP10688.1"/>
    </source>
</evidence>
<sequence length="31" mass="3556">TDWLNPKGKPVKHLTPRYEPKKGNPSLRKVA</sequence>
<reference evidence="2 4" key="1">
    <citation type="submission" date="2013-09" db="EMBL/GenBank/DDBJ databases">
        <title>Corchorus capsularis genome sequencing.</title>
        <authorList>
            <person name="Alam M."/>
            <person name="Haque M.S."/>
            <person name="Islam M.S."/>
            <person name="Emdad E.M."/>
            <person name="Islam M.M."/>
            <person name="Ahmed B."/>
            <person name="Halim A."/>
            <person name="Hossen Q.M.M."/>
            <person name="Hossain M.Z."/>
            <person name="Ahmed R."/>
            <person name="Khan M.M."/>
            <person name="Islam R."/>
            <person name="Rashid M.M."/>
            <person name="Khan S.A."/>
            <person name="Rahman M.S."/>
            <person name="Alam M."/>
        </authorList>
    </citation>
    <scope>NUCLEOTIDE SEQUENCE [LARGE SCALE GENOMIC DNA]</scope>
    <source>
        <strain evidence="4">cv. CVL-1</strain>
        <tissue evidence="2">Whole seedling</tissue>
    </source>
</reference>
<dbReference type="EMBL" id="AWWV01002716">
    <property type="protein sequence ID" value="OMP10178.1"/>
    <property type="molecule type" value="Genomic_DNA"/>
</dbReference>
<gene>
    <name evidence="3" type="ORF">CCACVL1_00818</name>
    <name evidence="2" type="ORF">CCACVL1_01013</name>
</gene>
<dbReference type="EMBL" id="AWWV01002032">
    <property type="protein sequence ID" value="OMP10688.1"/>
    <property type="molecule type" value="Genomic_DNA"/>
</dbReference>
<keyword evidence="4" id="KW-1185">Reference proteome</keyword>
<feature type="non-terminal residue" evidence="2">
    <location>
        <position position="1"/>
    </location>
</feature>
<accession>A0A1R3KT15</accession>
<dbReference type="Gramene" id="OMP10688">
    <property type="protein sequence ID" value="OMP10688"/>
    <property type="gene ID" value="CCACVL1_00818"/>
</dbReference>
<evidence type="ECO:0000256" key="1">
    <source>
        <dbReference type="SAM" id="MobiDB-lite"/>
    </source>
</evidence>
<dbReference type="Gramene" id="OMP10178">
    <property type="protein sequence ID" value="OMP10178"/>
    <property type="gene ID" value="CCACVL1_01013"/>
</dbReference>
<protein>
    <submittedName>
        <fullName evidence="2">Uncharacterized protein</fullName>
    </submittedName>
</protein>
<comment type="caution">
    <text evidence="2">The sequence shown here is derived from an EMBL/GenBank/DDBJ whole genome shotgun (WGS) entry which is preliminary data.</text>
</comment>
<feature type="region of interest" description="Disordered" evidence="1">
    <location>
        <begin position="1"/>
        <end position="31"/>
    </location>
</feature>
<proteinExistence type="predicted"/>